<proteinExistence type="predicted"/>
<name>A0A7J0FFY7_9ERIC</name>
<comment type="caution">
    <text evidence="1">The sequence shown here is derived from an EMBL/GenBank/DDBJ whole genome shotgun (WGS) entry which is preliminary data.</text>
</comment>
<organism evidence="1 2">
    <name type="scientific">Actinidia rufa</name>
    <dbReference type="NCBI Taxonomy" id="165716"/>
    <lineage>
        <taxon>Eukaryota</taxon>
        <taxon>Viridiplantae</taxon>
        <taxon>Streptophyta</taxon>
        <taxon>Embryophyta</taxon>
        <taxon>Tracheophyta</taxon>
        <taxon>Spermatophyta</taxon>
        <taxon>Magnoliopsida</taxon>
        <taxon>eudicotyledons</taxon>
        <taxon>Gunneridae</taxon>
        <taxon>Pentapetalae</taxon>
        <taxon>asterids</taxon>
        <taxon>Ericales</taxon>
        <taxon>Actinidiaceae</taxon>
        <taxon>Actinidia</taxon>
    </lineage>
</organism>
<accession>A0A7J0FFY7</accession>
<sequence>MVAVLVETMVAVLEETMAVVAVEIVAVVTEEGIAVTDAAAAITMEGAIGAALILVRPWTRKLKANLTTDEQTLICAIYPILPCRD</sequence>
<evidence type="ECO:0000313" key="1">
    <source>
        <dbReference type="EMBL" id="GFY97614.1"/>
    </source>
</evidence>
<reference evidence="1 2" key="1">
    <citation type="submission" date="2019-07" db="EMBL/GenBank/DDBJ databases">
        <title>De Novo Assembly of kiwifruit Actinidia rufa.</title>
        <authorList>
            <person name="Sugita-Konishi S."/>
            <person name="Sato K."/>
            <person name="Mori E."/>
            <person name="Abe Y."/>
            <person name="Kisaki G."/>
            <person name="Hamano K."/>
            <person name="Suezawa K."/>
            <person name="Otani M."/>
            <person name="Fukuda T."/>
            <person name="Manabe T."/>
            <person name="Gomi K."/>
            <person name="Tabuchi M."/>
            <person name="Akimitsu K."/>
            <person name="Kataoka I."/>
        </authorList>
    </citation>
    <scope>NUCLEOTIDE SEQUENCE [LARGE SCALE GENOMIC DNA]</scope>
    <source>
        <strain evidence="2">cv. Fuchu</strain>
    </source>
</reference>
<dbReference type="Proteomes" id="UP000585474">
    <property type="component" value="Unassembled WGS sequence"/>
</dbReference>
<evidence type="ECO:0000313" key="2">
    <source>
        <dbReference type="Proteomes" id="UP000585474"/>
    </source>
</evidence>
<protein>
    <submittedName>
        <fullName evidence="1">Uncharacterized protein</fullName>
    </submittedName>
</protein>
<dbReference type="AlphaFoldDB" id="A0A7J0FFY7"/>
<gene>
    <name evidence="1" type="ORF">Acr_12g0001550</name>
</gene>
<dbReference type="EMBL" id="BJWL01000012">
    <property type="protein sequence ID" value="GFY97614.1"/>
    <property type="molecule type" value="Genomic_DNA"/>
</dbReference>
<keyword evidence="2" id="KW-1185">Reference proteome</keyword>